<accession>A0A7S3D2U5</accession>
<gene>
    <name evidence="2" type="ORF">PBIL07802_LOCUS7014</name>
</gene>
<keyword evidence="1" id="KW-0175">Coiled coil</keyword>
<dbReference type="EMBL" id="HBIB01010890">
    <property type="protein sequence ID" value="CAE0244836.1"/>
    <property type="molecule type" value="Transcribed_RNA"/>
</dbReference>
<feature type="coiled-coil region" evidence="1">
    <location>
        <begin position="4"/>
        <end position="52"/>
    </location>
</feature>
<evidence type="ECO:0000313" key="2">
    <source>
        <dbReference type="EMBL" id="CAE0244836.1"/>
    </source>
</evidence>
<organism evidence="2">
    <name type="scientific">Palpitomonas bilix</name>
    <dbReference type="NCBI Taxonomy" id="652834"/>
    <lineage>
        <taxon>Eukaryota</taxon>
        <taxon>Eukaryota incertae sedis</taxon>
    </lineage>
</organism>
<evidence type="ECO:0000256" key="1">
    <source>
        <dbReference type="SAM" id="Coils"/>
    </source>
</evidence>
<sequence length="476" mass="55814">MDEINMLKADVREYQQKLDASQEEKAKFDDLVSEMEARMGELESTLTSLRFENNHFGSILKEQRTIRRAFVEMQKDNYQFSPYERDELEAVNTEIMEATHLLEQHSRIFAMRVMEFETTLSEQHLTEDAIQRAKTLFVEEVDLLEEEKGEIEKKLKALREEALHHLASNNVNDQFILSTYKEPPKPKPPMGAIWEAYLRRGGGIPEVPKVYSSSQLHLVIDDVYKFRLEQLDDYEFVTREREKGLHPGRVLENALYERLLEIYGKDTVVNYIAHGVLSAVDEQAASDNRVLLFKLALQSSNQMGWRYLYRIRELLGRMSDRLGSNEEILEFLQVLYFDKNKEDAERMLKNYDLFRDEANPIHSFLNFIASLIVNDEEPRMAKMKNFFMWEDGKRREHLSHEEYVLLMKSIVPDADPLALRHDYDQAMWIVVEEKRRDDYNGPVTYHLANAAACLELEVMIGKDIEDLRNLPLAGQF</sequence>
<protein>
    <submittedName>
        <fullName evidence="2">Uncharacterized protein</fullName>
    </submittedName>
</protein>
<reference evidence="2" key="1">
    <citation type="submission" date="2021-01" db="EMBL/GenBank/DDBJ databases">
        <authorList>
            <person name="Corre E."/>
            <person name="Pelletier E."/>
            <person name="Niang G."/>
            <person name="Scheremetjew M."/>
            <person name="Finn R."/>
            <person name="Kale V."/>
            <person name="Holt S."/>
            <person name="Cochrane G."/>
            <person name="Meng A."/>
            <person name="Brown T."/>
            <person name="Cohen L."/>
        </authorList>
    </citation>
    <scope>NUCLEOTIDE SEQUENCE</scope>
    <source>
        <strain evidence="2">NIES-2562</strain>
    </source>
</reference>
<proteinExistence type="predicted"/>
<name>A0A7S3D2U5_9EUKA</name>
<dbReference type="AlphaFoldDB" id="A0A7S3D2U5"/>